<reference evidence="3 4" key="1">
    <citation type="journal article" date="2013" name="J. Bacteriol.">
        <title>Roles of HynAB and Ech, the only two hydrogenases found in the model sulfate reducer Desulfovibrio gigas.</title>
        <authorList>
            <person name="Morais-Silva F.O."/>
            <person name="Santos C.I."/>
            <person name="Rodrigues R."/>
            <person name="Pereira I.A."/>
            <person name="Rodrigues-Pousada C."/>
        </authorList>
    </citation>
    <scope>NUCLEOTIDE SEQUENCE [LARGE SCALE GENOMIC DNA]</scope>
    <source>
        <strain evidence="4">ATCC 19364 / DSM 1382 / NCIMB 9332 / VKM B-1759</strain>
    </source>
</reference>
<dbReference type="RefSeq" id="WP_021761044.1">
    <property type="nucleotide sequence ID" value="NC_022444.1"/>
</dbReference>
<dbReference type="STRING" id="1121448.DGI_2331"/>
<dbReference type="PATRIC" id="fig|1121448.10.peg.2284"/>
<feature type="compositionally biased region" description="Polar residues" evidence="1">
    <location>
        <begin position="44"/>
        <end position="71"/>
    </location>
</feature>
<dbReference type="AlphaFoldDB" id="T2GD54"/>
<feature type="region of interest" description="Disordered" evidence="1">
    <location>
        <begin position="44"/>
        <end position="118"/>
    </location>
</feature>
<accession>T2GD54</accession>
<feature type="chain" id="PRO_5004588276" evidence="2">
    <location>
        <begin position="27"/>
        <end position="339"/>
    </location>
</feature>
<name>T2GD54_MEGG1</name>
<reference evidence="4" key="2">
    <citation type="submission" date="2013-07" db="EMBL/GenBank/DDBJ databases">
        <authorList>
            <person name="Morais-Silva F.O."/>
            <person name="Rezende A.M."/>
            <person name="Pimentel C."/>
            <person name="Resende D.M."/>
            <person name="Santos C.I."/>
            <person name="Clemente C."/>
            <person name="de Oliveira L.M."/>
            <person name="da Silva S.M."/>
            <person name="Costa D.A."/>
            <person name="Varela-Raposo A."/>
            <person name="Horacio E.C.A."/>
            <person name="Matos M."/>
            <person name="Flores O."/>
            <person name="Ruiz J.C."/>
            <person name="Rodrigues-Pousada C."/>
        </authorList>
    </citation>
    <scope>NUCLEOTIDE SEQUENCE [LARGE SCALE GENOMIC DNA]</scope>
    <source>
        <strain evidence="4">ATCC 19364 / DSM 1382 / NCIMB 9332 / VKM B-1759</strain>
    </source>
</reference>
<organism evidence="3 4">
    <name type="scientific">Megalodesulfovibrio gigas (strain ATCC 19364 / DSM 1382 / NCIMB 9332 / VKM B-1759)</name>
    <name type="common">Desulfovibrio gigas</name>
    <dbReference type="NCBI Taxonomy" id="1121448"/>
    <lineage>
        <taxon>Bacteria</taxon>
        <taxon>Pseudomonadati</taxon>
        <taxon>Thermodesulfobacteriota</taxon>
        <taxon>Desulfovibrionia</taxon>
        <taxon>Desulfovibrionales</taxon>
        <taxon>Desulfovibrionaceae</taxon>
        <taxon>Megalodesulfovibrio</taxon>
    </lineage>
</organism>
<dbReference type="HOGENOM" id="CLU_818184_0_0_7"/>
<feature type="compositionally biased region" description="Low complexity" evidence="1">
    <location>
        <begin position="84"/>
        <end position="116"/>
    </location>
</feature>
<gene>
    <name evidence="3" type="ORF">DGI_2331</name>
</gene>
<proteinExistence type="predicted"/>
<evidence type="ECO:0000313" key="4">
    <source>
        <dbReference type="Proteomes" id="UP000016587"/>
    </source>
</evidence>
<dbReference type="EMBL" id="CP006585">
    <property type="protein sequence ID" value="AGW14084.1"/>
    <property type="molecule type" value="Genomic_DNA"/>
</dbReference>
<keyword evidence="4" id="KW-1185">Reference proteome</keyword>
<protein>
    <submittedName>
        <fullName evidence="3">Uncharacterized protein</fullName>
    </submittedName>
</protein>
<dbReference type="KEGG" id="dgg:DGI_2331"/>
<dbReference type="Proteomes" id="UP000016587">
    <property type="component" value="Chromosome"/>
</dbReference>
<sequence length="339" mass="37202">MRWRGVQLVMLVAMAMTTGAALPARAARQDAAPQFTIQIVPKTPAQNHGTASPRSSQGQSAQSPRARQTPSQTPGQPPVPAATPPAQAQRPAKSPPSRSQTESSAASQRAASPAGSVNAPAPAALARLEQTLAEQRAGEQRKAQLQQALEAARHIVVQAAGPQAVRPVLFVFVDYEKTPHGKRHLEEAQRRKERELLLQMLKEHVQQVELQGCELVETTRMFEYRFRRTARLSELDAYGVTYTRQDGGGFSFTLKSPAKQAVLFQQHRGTAQLSEQYGDEIVFRTTITDGMQAFVLKQRLQELINRCKLGNGYKAGADLPEMAATPMVRQEGPVLRRSE</sequence>
<feature type="signal peptide" evidence="2">
    <location>
        <begin position="1"/>
        <end position="26"/>
    </location>
</feature>
<evidence type="ECO:0000313" key="3">
    <source>
        <dbReference type="EMBL" id="AGW14084.1"/>
    </source>
</evidence>
<keyword evidence="2" id="KW-0732">Signal</keyword>
<evidence type="ECO:0000256" key="2">
    <source>
        <dbReference type="SAM" id="SignalP"/>
    </source>
</evidence>
<evidence type="ECO:0000256" key="1">
    <source>
        <dbReference type="SAM" id="MobiDB-lite"/>
    </source>
</evidence>